<feature type="region of interest" description="Disordered" evidence="1">
    <location>
        <begin position="176"/>
        <end position="208"/>
    </location>
</feature>
<dbReference type="Proteomes" id="UP000032141">
    <property type="component" value="Chromosome C2"/>
</dbReference>
<organism evidence="2 3">
    <name type="scientific">Brassica oleracea var. oleracea</name>
    <dbReference type="NCBI Taxonomy" id="109376"/>
    <lineage>
        <taxon>Eukaryota</taxon>
        <taxon>Viridiplantae</taxon>
        <taxon>Streptophyta</taxon>
        <taxon>Embryophyta</taxon>
        <taxon>Tracheophyta</taxon>
        <taxon>Spermatophyta</taxon>
        <taxon>Magnoliopsida</taxon>
        <taxon>eudicotyledons</taxon>
        <taxon>Gunneridae</taxon>
        <taxon>Pentapetalae</taxon>
        <taxon>rosids</taxon>
        <taxon>malvids</taxon>
        <taxon>Brassicales</taxon>
        <taxon>Brassicaceae</taxon>
        <taxon>Brassiceae</taxon>
        <taxon>Brassica</taxon>
    </lineage>
</organism>
<dbReference type="HOGENOM" id="CLU_407905_0_0_1"/>
<reference evidence="2" key="2">
    <citation type="submission" date="2015-03" db="UniProtKB">
        <authorList>
            <consortium name="EnsemblPlants"/>
        </authorList>
    </citation>
    <scope>IDENTIFICATION</scope>
</reference>
<keyword evidence="3" id="KW-1185">Reference proteome</keyword>
<evidence type="ECO:0000256" key="1">
    <source>
        <dbReference type="SAM" id="MobiDB-lite"/>
    </source>
</evidence>
<protein>
    <recommendedName>
        <fullName evidence="4">Endonuclease/exonuclease/phosphatase domain-containing protein</fullName>
    </recommendedName>
</protein>
<dbReference type="eggNOG" id="KOG1075">
    <property type="taxonomic scope" value="Eukaryota"/>
</dbReference>
<name>A0A0D3APS7_BRAOL</name>
<dbReference type="InterPro" id="IPR036691">
    <property type="entry name" value="Endo/exonu/phosph_ase_sf"/>
</dbReference>
<evidence type="ECO:0000313" key="3">
    <source>
        <dbReference type="Proteomes" id="UP000032141"/>
    </source>
</evidence>
<dbReference type="PANTHER" id="PTHR33710">
    <property type="entry name" value="BNAC02G09200D PROTEIN"/>
    <property type="match status" value="1"/>
</dbReference>
<dbReference type="PANTHER" id="PTHR33710:SF79">
    <property type="entry name" value="OS06G0205337 PROTEIN"/>
    <property type="match status" value="1"/>
</dbReference>
<evidence type="ECO:0000313" key="2">
    <source>
        <dbReference type="EnsemblPlants" id="Bo2g070710.1"/>
    </source>
</evidence>
<proteinExistence type="predicted"/>
<dbReference type="SUPFAM" id="SSF56219">
    <property type="entry name" value="DNase I-like"/>
    <property type="match status" value="1"/>
</dbReference>
<dbReference type="Gramene" id="Bo2g070710.1">
    <property type="protein sequence ID" value="Bo2g070710.1"/>
    <property type="gene ID" value="Bo2g070710"/>
</dbReference>
<dbReference type="OMA" id="WHHISGI"/>
<accession>A0A0D3APS7</accession>
<dbReference type="Gene3D" id="3.60.10.10">
    <property type="entry name" value="Endonuclease/exonuclease/phosphatase"/>
    <property type="match status" value="2"/>
</dbReference>
<reference evidence="2 3" key="1">
    <citation type="journal article" date="2014" name="Genome Biol.">
        <title>Transcriptome and methylome profiling reveals relics of genome dominance in the mesopolyploid Brassica oleracea.</title>
        <authorList>
            <person name="Parkin I.A."/>
            <person name="Koh C."/>
            <person name="Tang H."/>
            <person name="Robinson S.J."/>
            <person name="Kagale S."/>
            <person name="Clarke W.E."/>
            <person name="Town C.D."/>
            <person name="Nixon J."/>
            <person name="Krishnakumar V."/>
            <person name="Bidwell S.L."/>
            <person name="Denoeud F."/>
            <person name="Belcram H."/>
            <person name="Links M.G."/>
            <person name="Just J."/>
            <person name="Clarke C."/>
            <person name="Bender T."/>
            <person name="Huebert T."/>
            <person name="Mason A.S."/>
            <person name="Pires J.C."/>
            <person name="Barker G."/>
            <person name="Moore J."/>
            <person name="Walley P.G."/>
            <person name="Manoli S."/>
            <person name="Batley J."/>
            <person name="Edwards D."/>
            <person name="Nelson M.N."/>
            <person name="Wang X."/>
            <person name="Paterson A.H."/>
            <person name="King G."/>
            <person name="Bancroft I."/>
            <person name="Chalhoub B."/>
            <person name="Sharpe A.G."/>
        </authorList>
    </citation>
    <scope>NUCLEOTIDE SEQUENCE</scope>
    <source>
        <strain evidence="2 3">cv. TO1000</strain>
    </source>
</reference>
<dbReference type="EnsemblPlants" id="Bo2g070710.1">
    <property type="protein sequence ID" value="Bo2g070710.1"/>
    <property type="gene ID" value="Bo2g070710"/>
</dbReference>
<evidence type="ECO:0008006" key="4">
    <source>
        <dbReference type="Google" id="ProtNLM"/>
    </source>
</evidence>
<sequence length="674" mass="76365">MIGDGDGDTISKDGASIVRAGDGISKDGESELGERRLVEDMVIGTGSMVEKSTERVSYSTALTDDLNLVGAEQQVEIKSADKWALVTIKNGGAPLPVRGIQGCFSPNGFQLLQDMREEGEIDEAEEVEEDGSEVEEEEVNLEECVESAVGEGQVAGTQEAHNKVKMLADSIEDDERNAGAMATKKQSSSLWGRGRGSKRGSCNGPATEGAELNQKGFLSEALMSSIFAWNMRGFNQPRKQKVVRYWVKAAKLSIGCLLETKVKEENFTKVFDAIFPGWSCVHNYSSHRLGRIWVCWSDDVEEGVVAGNGGDWVICGKQSMDHTRRFNVALSTQGHSRYADSRMDMNAIKDFQDAVQQCDMVDLAQVGPSFTWTNCQDENPISKNLDRVMINRSWIAQFPQSYASFESSGVSDHLRMHIQLRDVPQGNMKPFKFFNNLTGHPRFLEVVAQVWNESELLYHSRSVLRKLQEKLKALKFEMRNLNRDMYGDLPGRVKQAYEELCARQTKAMQNPQNSTFEAATDAWKHWHHISGIEEQFYYQKSRVQWLGLEDRNSRFFHKVTQSRNIRNTIRRIFTGEGSILTSQADIKREAVAHFESFLNGSTQSVPSVSHEELITIYSIWRERNDRRHNGTANFVDQLGQIIDKTMRNHIMSTKYYFKPKLQGLMQRWFMAHMP</sequence>
<dbReference type="AlphaFoldDB" id="A0A0D3APS7"/>